<keyword evidence="3" id="KW-1185">Reference proteome</keyword>
<protein>
    <submittedName>
        <fullName evidence="2">Uncharacterized protein</fullName>
    </submittedName>
</protein>
<dbReference type="EMBL" id="BSYO01000024">
    <property type="protein sequence ID" value="GMH22100.1"/>
    <property type="molecule type" value="Genomic_DNA"/>
</dbReference>
<evidence type="ECO:0000313" key="3">
    <source>
        <dbReference type="Proteomes" id="UP001279734"/>
    </source>
</evidence>
<feature type="compositionally biased region" description="Basic residues" evidence="1">
    <location>
        <begin position="175"/>
        <end position="186"/>
    </location>
</feature>
<accession>A0AAD3T2A3</accession>
<dbReference type="AlphaFoldDB" id="A0AAD3T2A3"/>
<feature type="region of interest" description="Disordered" evidence="1">
    <location>
        <begin position="319"/>
        <end position="338"/>
    </location>
</feature>
<evidence type="ECO:0000313" key="2">
    <source>
        <dbReference type="EMBL" id="GMH22100.1"/>
    </source>
</evidence>
<sequence length="338" mass="37180">MRQHGQNSKICRWAKNTLKQPNYASTSTPRGKLENQKPGATGNILAVMRISSEEARDLRQQHINFTTIASAEQWTSKPFCSIISNLSIKKTAVIFKGQQLTVTSLITRTSSNRTHSPHSQHPYGIFEIRMADTVYSMPLAMQSADSGPEFTITAAAPKFSKQHTGLGIRPGNSWKQKKPLPRARNHKQQEETLTEAAPGLHIISSIPTAAVSSSAFRTRTSISGHSTSAPTNNNRAEHKGQLNHGFQRQHHQHQCNGPVATNSKGTKYISIVMASSGKRLVAVSCPSFSQKSRNQLKLLHRTRISSLQDASIIIVCKPRAPQQTQPNHKVSSNGETTV</sequence>
<feature type="region of interest" description="Disordered" evidence="1">
    <location>
        <begin position="162"/>
        <end position="191"/>
    </location>
</feature>
<gene>
    <name evidence="2" type="ORF">Nepgr_023943</name>
</gene>
<dbReference type="Proteomes" id="UP001279734">
    <property type="component" value="Unassembled WGS sequence"/>
</dbReference>
<comment type="caution">
    <text evidence="2">The sequence shown here is derived from an EMBL/GenBank/DDBJ whole genome shotgun (WGS) entry which is preliminary data.</text>
</comment>
<reference evidence="2" key="1">
    <citation type="submission" date="2023-05" db="EMBL/GenBank/DDBJ databases">
        <title>Nepenthes gracilis genome sequencing.</title>
        <authorList>
            <person name="Fukushima K."/>
        </authorList>
    </citation>
    <scope>NUCLEOTIDE SEQUENCE</scope>
    <source>
        <strain evidence="2">SING2019-196</strain>
    </source>
</reference>
<name>A0AAD3T2A3_NEPGR</name>
<organism evidence="2 3">
    <name type="scientific">Nepenthes gracilis</name>
    <name type="common">Slender pitcher plant</name>
    <dbReference type="NCBI Taxonomy" id="150966"/>
    <lineage>
        <taxon>Eukaryota</taxon>
        <taxon>Viridiplantae</taxon>
        <taxon>Streptophyta</taxon>
        <taxon>Embryophyta</taxon>
        <taxon>Tracheophyta</taxon>
        <taxon>Spermatophyta</taxon>
        <taxon>Magnoliopsida</taxon>
        <taxon>eudicotyledons</taxon>
        <taxon>Gunneridae</taxon>
        <taxon>Pentapetalae</taxon>
        <taxon>Caryophyllales</taxon>
        <taxon>Nepenthaceae</taxon>
        <taxon>Nepenthes</taxon>
    </lineage>
</organism>
<evidence type="ECO:0000256" key="1">
    <source>
        <dbReference type="SAM" id="MobiDB-lite"/>
    </source>
</evidence>
<proteinExistence type="predicted"/>
<feature type="compositionally biased region" description="Polar residues" evidence="1">
    <location>
        <begin position="321"/>
        <end position="338"/>
    </location>
</feature>